<evidence type="ECO:0000256" key="1">
    <source>
        <dbReference type="SAM" id="Phobius"/>
    </source>
</evidence>
<keyword evidence="1" id="KW-0812">Transmembrane</keyword>
<dbReference type="RefSeq" id="XP_003677246.1">
    <property type="nucleotide sequence ID" value="XM_003677198.1"/>
</dbReference>
<dbReference type="AlphaFoldDB" id="G0VHC0"/>
<keyword evidence="1" id="KW-0472">Membrane</keyword>
<reference evidence="2 3" key="1">
    <citation type="journal article" date="2011" name="Proc. Natl. Acad. Sci. U.S.A.">
        <title>Evolutionary erosion of yeast sex chromosomes by mating-type switching accidents.</title>
        <authorList>
            <person name="Gordon J.L."/>
            <person name="Armisen D."/>
            <person name="Proux-Wera E."/>
            <person name="Oheigeartaigh S.S."/>
            <person name="Byrne K.P."/>
            <person name="Wolfe K.H."/>
        </authorList>
    </citation>
    <scope>NUCLEOTIDE SEQUENCE [LARGE SCALE GENOMIC DNA]</scope>
    <source>
        <strain evidence="3">ATCC 76901 / BCRC 22586 / CBS 4309 / NBRC 1992 / NRRL Y-12630</strain>
    </source>
</reference>
<name>G0VHC0_NAUCA</name>
<gene>
    <name evidence="2" type="primary">NCAS0F04090</name>
    <name evidence="2" type="ordered locus">NCAS_0F04090</name>
</gene>
<proteinExistence type="predicted"/>
<evidence type="ECO:0000313" key="3">
    <source>
        <dbReference type="Proteomes" id="UP000001640"/>
    </source>
</evidence>
<dbReference type="KEGG" id="ncs:NCAS_0F04090"/>
<dbReference type="GeneID" id="96904539"/>
<accession>G0VHC0</accession>
<evidence type="ECO:0000313" key="2">
    <source>
        <dbReference type="EMBL" id="CCC70893.1"/>
    </source>
</evidence>
<keyword evidence="1" id="KW-1133">Transmembrane helix</keyword>
<dbReference type="HOGENOM" id="CLU_1489381_0_0_1"/>
<dbReference type="InParanoid" id="G0VHC0"/>
<feature type="transmembrane region" description="Helical" evidence="1">
    <location>
        <begin position="92"/>
        <end position="113"/>
    </location>
</feature>
<dbReference type="EMBL" id="HE576757">
    <property type="protein sequence ID" value="CCC70893.1"/>
    <property type="molecule type" value="Genomic_DNA"/>
</dbReference>
<reference key="2">
    <citation type="submission" date="2011-08" db="EMBL/GenBank/DDBJ databases">
        <title>Genome sequence of Naumovozyma castellii.</title>
        <authorList>
            <person name="Gordon J.L."/>
            <person name="Armisen D."/>
            <person name="Proux-Wera E."/>
            <person name="OhEigeartaigh S.S."/>
            <person name="Byrne K.P."/>
            <person name="Wolfe K.H."/>
        </authorList>
    </citation>
    <scope>NUCLEOTIDE SEQUENCE</scope>
    <source>
        <strain>Type strain:CBS 4309</strain>
    </source>
</reference>
<sequence length="181" mass="21435">MARLLQSKRSNNLMDPFQFQEKYQQVDEQQQNEEEEQCGILDNGLSRTKKVTKDVSVIIQPADQTPSDFEQTSSKLTNVNDTKEDIWAQKKWLDMFCFTTILIMKTFAVLQIFFRFHGMSSFDFYMTNICAVIQLMLGLASAFTLWKGYERSFVDNIFVCFYCSWGLDILFFYLFKWRKMT</sequence>
<keyword evidence="3" id="KW-1185">Reference proteome</keyword>
<feature type="transmembrane region" description="Helical" evidence="1">
    <location>
        <begin position="153"/>
        <end position="175"/>
    </location>
</feature>
<feature type="transmembrane region" description="Helical" evidence="1">
    <location>
        <begin position="125"/>
        <end position="146"/>
    </location>
</feature>
<organism evidence="2 3">
    <name type="scientific">Naumovozyma castellii</name>
    <name type="common">Yeast</name>
    <name type="synonym">Saccharomyces castellii</name>
    <dbReference type="NCBI Taxonomy" id="27288"/>
    <lineage>
        <taxon>Eukaryota</taxon>
        <taxon>Fungi</taxon>
        <taxon>Dikarya</taxon>
        <taxon>Ascomycota</taxon>
        <taxon>Saccharomycotina</taxon>
        <taxon>Saccharomycetes</taxon>
        <taxon>Saccharomycetales</taxon>
        <taxon>Saccharomycetaceae</taxon>
        <taxon>Naumovozyma</taxon>
    </lineage>
</organism>
<dbReference type="Proteomes" id="UP000001640">
    <property type="component" value="Chromosome 6"/>
</dbReference>
<protein>
    <submittedName>
        <fullName evidence="2">Uncharacterized protein</fullName>
    </submittedName>
</protein>